<name>A0A0V1LBF4_9BILA</name>
<evidence type="ECO:0000313" key="2">
    <source>
        <dbReference type="Proteomes" id="UP000054721"/>
    </source>
</evidence>
<dbReference type="Proteomes" id="UP000054721">
    <property type="component" value="Unassembled WGS sequence"/>
</dbReference>
<accession>A0A0V1LBF4</accession>
<evidence type="ECO:0000313" key="1">
    <source>
        <dbReference type="EMBL" id="KRZ56578.1"/>
    </source>
</evidence>
<dbReference type="EMBL" id="JYDW01000091">
    <property type="protein sequence ID" value="KRZ56578.1"/>
    <property type="molecule type" value="Genomic_DNA"/>
</dbReference>
<dbReference type="AlphaFoldDB" id="A0A0V1LBF4"/>
<proteinExistence type="predicted"/>
<protein>
    <submittedName>
        <fullName evidence="1">Uncharacterized protein</fullName>
    </submittedName>
</protein>
<reference evidence="1 2" key="1">
    <citation type="submission" date="2015-05" db="EMBL/GenBank/DDBJ databases">
        <title>Evolution of Trichinella species and genotypes.</title>
        <authorList>
            <person name="Korhonen P.K."/>
            <person name="Edoardo P."/>
            <person name="Giuseppe L.R."/>
            <person name="Gasser R.B."/>
        </authorList>
    </citation>
    <scope>NUCLEOTIDE SEQUENCE [LARGE SCALE GENOMIC DNA]</scope>
    <source>
        <strain evidence="1">ISS10</strain>
    </source>
</reference>
<comment type="caution">
    <text evidence="1">The sequence shown here is derived from an EMBL/GenBank/DDBJ whole genome shotgun (WGS) entry which is preliminary data.</text>
</comment>
<organism evidence="1 2">
    <name type="scientific">Trichinella nativa</name>
    <dbReference type="NCBI Taxonomy" id="6335"/>
    <lineage>
        <taxon>Eukaryota</taxon>
        <taxon>Metazoa</taxon>
        <taxon>Ecdysozoa</taxon>
        <taxon>Nematoda</taxon>
        <taxon>Enoplea</taxon>
        <taxon>Dorylaimia</taxon>
        <taxon>Trichinellida</taxon>
        <taxon>Trichinellidae</taxon>
        <taxon>Trichinella</taxon>
    </lineage>
</organism>
<gene>
    <name evidence="1" type="ORF">T02_15508</name>
</gene>
<keyword evidence="2" id="KW-1185">Reference proteome</keyword>
<sequence length="77" mass="9267">MYHEMDSPNQEKFTKKSTPYLKNDKLDLKFSQFSWWGGRVGEELRIANKKFSASKIDIHYHHQYDRLMRISNYPGNL</sequence>
<dbReference type="OrthoDB" id="10338379at2759"/>